<dbReference type="SMART" id="SM00776">
    <property type="entry name" value="NPCBM"/>
    <property type="match status" value="1"/>
</dbReference>
<dbReference type="EMBL" id="CP127295">
    <property type="protein sequence ID" value="WIY07282.1"/>
    <property type="molecule type" value="Genomic_DNA"/>
</dbReference>
<evidence type="ECO:0000313" key="3">
    <source>
        <dbReference type="EMBL" id="WIY07282.1"/>
    </source>
</evidence>
<dbReference type="AlphaFoldDB" id="A0A9Y2K199"/>
<dbReference type="InterPro" id="IPR008979">
    <property type="entry name" value="Galactose-bd-like_sf"/>
</dbReference>
<gene>
    <name evidence="3" type="ORF">QRX60_07045</name>
</gene>
<dbReference type="Gene3D" id="2.60.120.1060">
    <property type="entry name" value="NPCBM/NEW2 domain"/>
    <property type="match status" value="1"/>
</dbReference>
<feature type="compositionally biased region" description="Basic and acidic residues" evidence="1">
    <location>
        <begin position="29"/>
        <end position="42"/>
    </location>
</feature>
<evidence type="ECO:0000256" key="1">
    <source>
        <dbReference type="SAM" id="MobiDB-lite"/>
    </source>
</evidence>
<dbReference type="KEGG" id="amog:QRX60_07045"/>
<dbReference type="SUPFAM" id="SSF49785">
    <property type="entry name" value="Galactose-binding domain-like"/>
    <property type="match status" value="1"/>
</dbReference>
<dbReference type="Proteomes" id="UP001239397">
    <property type="component" value="Chromosome"/>
</dbReference>
<feature type="region of interest" description="Disordered" evidence="1">
    <location>
        <begin position="1"/>
        <end position="46"/>
    </location>
</feature>
<sequence length="145" mass="15458">MGQRPALGGGEERLRPGRARHVQRQHPGGRREAPDDQRRRLPEGLGAHAPSEVVLYLGGRCTAFTADVGVDDEREATNKQGSATFEVYADGARVAATGVRTWQDPAVPLTAGLGGAQYLRLVVTDGGYGNSYDRGDWAAARLTCA</sequence>
<dbReference type="InterPro" id="IPR038637">
    <property type="entry name" value="NPCBM_sf"/>
</dbReference>
<protein>
    <submittedName>
        <fullName evidence="3">NPCBM/NEW2 domain-containing protein</fullName>
    </submittedName>
</protein>
<evidence type="ECO:0000259" key="2">
    <source>
        <dbReference type="SMART" id="SM00776"/>
    </source>
</evidence>
<feature type="domain" description="Glycosyl hydrolase family 98 putative carbohydrate-binding module" evidence="2">
    <location>
        <begin position="11"/>
        <end position="144"/>
    </location>
</feature>
<dbReference type="Pfam" id="PF08305">
    <property type="entry name" value="NPCBM"/>
    <property type="match status" value="1"/>
</dbReference>
<dbReference type="InterPro" id="IPR013222">
    <property type="entry name" value="Glyco_hyd_98_carb-bd"/>
</dbReference>
<proteinExistence type="predicted"/>
<name>A0A9Y2K199_9PSEU</name>
<evidence type="ECO:0000313" key="4">
    <source>
        <dbReference type="Proteomes" id="UP001239397"/>
    </source>
</evidence>
<accession>A0A9Y2K199</accession>
<keyword evidence="4" id="KW-1185">Reference proteome</keyword>
<organism evidence="3 4">
    <name type="scientific">Amycolatopsis mongoliensis</name>
    <dbReference type="NCBI Taxonomy" id="715475"/>
    <lineage>
        <taxon>Bacteria</taxon>
        <taxon>Bacillati</taxon>
        <taxon>Actinomycetota</taxon>
        <taxon>Actinomycetes</taxon>
        <taxon>Pseudonocardiales</taxon>
        <taxon>Pseudonocardiaceae</taxon>
        <taxon>Amycolatopsis</taxon>
    </lineage>
</organism>
<reference evidence="3 4" key="1">
    <citation type="submission" date="2023-06" db="EMBL/GenBank/DDBJ databases">
        <authorList>
            <person name="Oyuntsetseg B."/>
            <person name="Kim S.B."/>
        </authorList>
    </citation>
    <scope>NUCLEOTIDE SEQUENCE [LARGE SCALE GENOMIC DNA]</scope>
    <source>
        <strain evidence="3 4">4-36</strain>
    </source>
</reference>
<feature type="compositionally biased region" description="Basic residues" evidence="1">
    <location>
        <begin position="16"/>
        <end position="28"/>
    </location>
</feature>